<dbReference type="InterPro" id="IPR024906">
    <property type="entry name" value="Eno_Rdtase_FAD-bd_dom"/>
</dbReference>
<comment type="subunit">
    <text evidence="1 9">Monomer.</text>
</comment>
<evidence type="ECO:0000259" key="12">
    <source>
        <dbReference type="Pfam" id="PF12242"/>
    </source>
</evidence>
<dbReference type="GO" id="GO:0051287">
    <property type="term" value="F:NAD binding"/>
    <property type="evidence" value="ECO:0007669"/>
    <property type="project" value="UniProtKB-UniRule"/>
</dbReference>
<feature type="site" description="Plays an important role in discriminating NADH against NADPH" evidence="9">
    <location>
        <position position="85"/>
    </location>
</feature>
<sequence length="405" mass="44948">MILKPMVRNNICINAHPQGCRAEVRAQVERAKAFRDRLAGFGKNGSNVTKPFHVLVIGCSSGYGLASRIVAAMAYGADTVGFSYEKAPSALKPATPGWYFNNEFDRLAAQAGLFARTFSDVDAFSYEAKTKAIEVARERNFRYDLVIYSLASPVRTDPDTGELYRSVIKPIGRQYAGRSLDVFTGKISEATVQPATDEEIAQTVKVMGGEDWQLWIDALNKANVLAPGAITLAYSYIGPSFSWPIYHDGTIGQAKLHLEKTAHALTSCYQNENGLRAFVSINKAVVTRASAVIPVIPLYVATLFKVMKERNIHEDCVDQMLRLFSERLYRKDAAQIPTDQEKRIRIDDLEMGSSVQSEVSARISRIDESNLYLLADPEGFKSDFLRAHGFDVPGVDYDQEVSSFE</sequence>
<proteinExistence type="inferred from homology"/>
<feature type="domain" description="Trans-2-enoyl-CoA reductase catalytic" evidence="11">
    <location>
        <begin position="92"/>
        <end position="329"/>
    </location>
</feature>
<dbReference type="NCBIfam" id="NF010177">
    <property type="entry name" value="PRK13656.1"/>
    <property type="match status" value="1"/>
</dbReference>
<dbReference type="UniPathway" id="UPA00094"/>
<evidence type="ECO:0000256" key="2">
    <source>
        <dbReference type="ARBA" id="ARBA00022516"/>
    </source>
</evidence>
<dbReference type="InterPro" id="IPR010758">
    <property type="entry name" value="Trans-2-enoyl-CoA_reductase"/>
</dbReference>
<dbReference type="PANTHER" id="PTHR37480:SF1">
    <property type="entry name" value="ENOYL-[ACYL-CARRIER-PROTEIN] REDUCTASE [NADH]"/>
    <property type="match status" value="1"/>
</dbReference>
<organism evidence="13">
    <name type="scientific">uncultured spirochete</name>
    <dbReference type="NCBI Taxonomy" id="156406"/>
    <lineage>
        <taxon>Bacteria</taxon>
        <taxon>Pseudomonadati</taxon>
        <taxon>Spirochaetota</taxon>
        <taxon>Spirochaetia</taxon>
        <taxon>Spirochaetales</taxon>
        <taxon>environmental samples</taxon>
    </lineage>
</organism>
<dbReference type="NCBIfam" id="NF043048">
    <property type="entry name" value="EnoyACPredFabV"/>
    <property type="match status" value="1"/>
</dbReference>
<feature type="binding site" evidence="9">
    <location>
        <begin position="122"/>
        <end position="123"/>
    </location>
    <ligand>
        <name>NAD(+)</name>
        <dbReference type="ChEBI" id="CHEBI:57540"/>
    </ligand>
</feature>
<reference evidence="13" key="1">
    <citation type="submission" date="2017-02" db="EMBL/GenBank/DDBJ databases">
        <authorList>
            <person name="Regsiter A."/>
            <person name="William W."/>
        </authorList>
    </citation>
    <scope>NUCLEOTIDE SEQUENCE</scope>
    <source>
        <strain evidence="13">Bib</strain>
    </source>
</reference>
<comment type="pathway">
    <text evidence="9">Lipid metabolism; fatty acid biosynthesis.</text>
</comment>
<feature type="domain" description="Enoyl reductase FAD binding" evidence="10">
    <location>
        <begin position="338"/>
        <end position="401"/>
    </location>
</feature>
<dbReference type="Gene3D" id="3.40.50.720">
    <property type="entry name" value="NAD(P)-binding Rossmann-like Domain"/>
    <property type="match status" value="1"/>
</dbReference>
<feature type="binding site" evidence="9">
    <location>
        <position position="255"/>
    </location>
    <ligand>
        <name>NAD(+)</name>
        <dbReference type="ChEBI" id="CHEBI:57540"/>
    </ligand>
</feature>
<dbReference type="HAMAP" id="MF_01838">
    <property type="entry name" value="FabV_reductase"/>
    <property type="match status" value="1"/>
</dbReference>
<dbReference type="InterPro" id="IPR024910">
    <property type="entry name" value="Enoyl-CoA_Rdtase_cat_dom"/>
</dbReference>
<evidence type="ECO:0000256" key="5">
    <source>
        <dbReference type="ARBA" id="ARBA00023027"/>
    </source>
</evidence>
<feature type="binding site" evidence="9">
    <location>
        <begin position="84"/>
        <end position="85"/>
    </location>
    <ligand>
        <name>NAD(+)</name>
        <dbReference type="ChEBI" id="CHEBI:57540"/>
    </ligand>
</feature>
<comment type="function">
    <text evidence="9">Involved in the fatty acid synthesis (FAS II). Catalyzes the reduction of a carbon-carbon double bond in an enoyl moiety that is covalently linked to a coenzyme A (CoA).</text>
</comment>
<evidence type="ECO:0000256" key="9">
    <source>
        <dbReference type="HAMAP-Rule" id="MF_01838"/>
    </source>
</evidence>
<evidence type="ECO:0000256" key="1">
    <source>
        <dbReference type="ARBA" id="ARBA00011245"/>
    </source>
</evidence>
<keyword evidence="3 9" id="KW-0276">Fatty acid metabolism</keyword>
<accession>A0A3P3XLG2</accession>
<dbReference type="AlphaFoldDB" id="A0A3P3XLG2"/>
<feature type="active site" description="Proton donor" evidence="9">
    <location>
        <position position="246"/>
    </location>
</feature>
<dbReference type="Pfam" id="PF07055">
    <property type="entry name" value="Eno-Rase_FAD_bd"/>
    <property type="match status" value="1"/>
</dbReference>
<feature type="binding site" evidence="9">
    <location>
        <position position="236"/>
    </location>
    <ligand>
        <name>substrate</name>
    </ligand>
</feature>
<name>A0A3P3XLG2_9SPIR</name>
<dbReference type="GO" id="GO:0006633">
    <property type="term" value="P:fatty acid biosynthetic process"/>
    <property type="evidence" value="ECO:0007669"/>
    <property type="project" value="UniProtKB-UniRule"/>
</dbReference>
<dbReference type="EC" id="1.3.1.44" evidence="9"/>
<keyword evidence="5 9" id="KW-0520">NAD</keyword>
<evidence type="ECO:0000313" key="13">
    <source>
        <dbReference type="EMBL" id="SLM15549.1"/>
    </source>
</evidence>
<feature type="binding site" evidence="9">
    <location>
        <begin position="150"/>
        <end position="151"/>
    </location>
    <ligand>
        <name>NAD(+)</name>
        <dbReference type="ChEBI" id="CHEBI:57540"/>
    </ligand>
</feature>
<evidence type="ECO:0000256" key="6">
    <source>
        <dbReference type="ARBA" id="ARBA00023098"/>
    </source>
</evidence>
<dbReference type="InterPro" id="IPR050048">
    <property type="entry name" value="FabV-like_NADH_b"/>
</dbReference>
<dbReference type="Pfam" id="PF12242">
    <property type="entry name" value="Eno-Rase_NADH_b"/>
    <property type="match status" value="1"/>
</dbReference>
<dbReference type="GO" id="GO:0004318">
    <property type="term" value="F:enoyl-[acyl-carrier-protein] reductase (NADH) activity"/>
    <property type="evidence" value="ECO:0007669"/>
    <property type="project" value="TreeGrafter"/>
</dbReference>
<evidence type="ECO:0000259" key="11">
    <source>
        <dbReference type="Pfam" id="PF12241"/>
    </source>
</evidence>
<keyword evidence="6 9" id="KW-0443">Lipid metabolism</keyword>
<dbReference type="Pfam" id="PF12241">
    <property type="entry name" value="Enoyl_reductase"/>
    <property type="match status" value="1"/>
</dbReference>
<evidence type="ECO:0000256" key="8">
    <source>
        <dbReference type="ARBA" id="ARBA00048302"/>
    </source>
</evidence>
<keyword evidence="4 9" id="KW-0560">Oxidoreductase</keyword>
<gene>
    <name evidence="9" type="primary">fabV</name>
    <name evidence="13" type="ORF">SPIROBIBN47_50047</name>
</gene>
<evidence type="ECO:0000256" key="3">
    <source>
        <dbReference type="ARBA" id="ARBA00022832"/>
    </source>
</evidence>
<feature type="binding site" evidence="9">
    <location>
        <begin position="58"/>
        <end position="63"/>
    </location>
    <ligand>
        <name>NAD(+)</name>
        <dbReference type="ChEBI" id="CHEBI:57540"/>
    </ligand>
</feature>
<evidence type="ECO:0000256" key="7">
    <source>
        <dbReference type="ARBA" id="ARBA00023160"/>
    </source>
</evidence>
<keyword evidence="2 9" id="KW-0444">Lipid biosynthesis</keyword>
<keyword evidence="7 9" id="KW-0275">Fatty acid biosynthesis</keyword>
<dbReference type="GO" id="GO:0050343">
    <property type="term" value="F:trans-2-enoyl-CoA reductase (NADH) activity"/>
    <property type="evidence" value="ECO:0007669"/>
    <property type="project" value="UniProtKB-UniRule"/>
</dbReference>
<comment type="catalytic activity">
    <reaction evidence="8 9">
        <text>a 2,3-saturated acyl-CoA + NAD(+) = a (2E)-enoyl-CoA + NADH + H(+)</text>
        <dbReference type="Rhea" id="RHEA:18177"/>
        <dbReference type="ChEBI" id="CHEBI:15378"/>
        <dbReference type="ChEBI" id="CHEBI:57540"/>
        <dbReference type="ChEBI" id="CHEBI:57945"/>
        <dbReference type="ChEBI" id="CHEBI:58856"/>
        <dbReference type="ChEBI" id="CHEBI:65111"/>
        <dbReference type="EC" id="1.3.1.44"/>
    </reaction>
</comment>
<dbReference type="EMBL" id="FWDM01000037">
    <property type="protein sequence ID" value="SLM15549.1"/>
    <property type="molecule type" value="Genomic_DNA"/>
</dbReference>
<evidence type="ECO:0000256" key="4">
    <source>
        <dbReference type="ARBA" id="ARBA00023002"/>
    </source>
</evidence>
<comment type="similarity">
    <text evidence="9">Belongs to the TER reductase family.</text>
</comment>
<protein>
    <recommendedName>
        <fullName evidence="9">Trans-2-enoyl-CoA reductase [NADH]</fullName>
        <shortName evidence="9">TER</shortName>
        <ecNumber evidence="9">1.3.1.44</ecNumber>
    </recommendedName>
</protein>
<feature type="domain" description="Trans-2-enoyl-CoA reductase-like NAD(P)H binding" evidence="12">
    <location>
        <begin position="2"/>
        <end position="89"/>
    </location>
</feature>
<feature type="binding site" evidence="9">
    <location>
        <begin position="285"/>
        <end position="287"/>
    </location>
    <ligand>
        <name>NAD(+)</name>
        <dbReference type="ChEBI" id="CHEBI:57540"/>
    </ligand>
</feature>
<dbReference type="PANTHER" id="PTHR37480">
    <property type="entry name" value="ENOYL-[ACYL-CARRIER-PROTEIN] REDUCTASE [NADH]"/>
    <property type="match status" value="1"/>
</dbReference>
<evidence type="ECO:0000259" key="10">
    <source>
        <dbReference type="Pfam" id="PF07055"/>
    </source>
</evidence>